<feature type="compositionally biased region" description="Basic and acidic residues" evidence="1">
    <location>
        <begin position="576"/>
        <end position="592"/>
    </location>
</feature>
<comment type="caution">
    <text evidence="4">The sequence shown here is derived from an EMBL/GenBank/DDBJ whole genome shotgun (WGS) entry which is preliminary data.</text>
</comment>
<feature type="compositionally biased region" description="Acidic residues" evidence="1">
    <location>
        <begin position="421"/>
        <end position="442"/>
    </location>
</feature>
<dbReference type="RefSeq" id="WP_275117325.1">
    <property type="nucleotide sequence ID" value="NZ_JAOTPO010000002.1"/>
</dbReference>
<sequence length="626" mass="71027">MKVLMICTEKLPVPPVRGGAIQTYIAGVSDKLSSHYELTILGRDDLSLPNEEKIKNVKYVRVPGGLFEIYKEGVIDYLKTNTFDVIHIFNRPRLVTSVREVAPNSRLVLSMHNDMFKPEKIDHEEAEKAIEQLDKIITVSDYIGRTIAEPFPQAASKLKTIYSGVDIERFAHPHSDQARKMRKQIRQEHNLEDKKIILFTGRLSANKGADILVKAMPKLAEKHPDIALVIVGSKWFSQDDITDYVAYVRALANRLPIPVITTGFVAPDQIQYWFAAADIFVCPSQWQEPLARVHYEAMASGRPIVTTARGGNPEVIEEKENGIVIQNPEDPQEFADQISFLLSSPNSAKKMGEYGRSLAEKNYTWSRVADDILSVWNEIENKIKNNISVNALEEDVSNTEMTEIEEDMESAEAMEAKEDMETAETTEAEEDMGNLDMTEPEEDIRNTEATEVEEDMDNTESTETEEDGDNEESIDGRESAKVDPSSTVEILEENPEMEEVEERTKAEVEPNSQKTKSKKERIREILFSELTKSNQYIKSLMSAAEEKMENSKDSSENEMKNIIKSVVAGVEEQFDSEQKQEEVQEQEEKLEKPSNLVEAVNDITTAKLFMNVVDFNRNKKRRKKSS</sequence>
<name>A0ABT5VBP3_9BACI</name>
<dbReference type="PANTHER" id="PTHR12526:SF638">
    <property type="entry name" value="SPORE COAT PROTEIN SA"/>
    <property type="match status" value="1"/>
</dbReference>
<feature type="region of interest" description="Disordered" evidence="1">
    <location>
        <begin position="573"/>
        <end position="593"/>
    </location>
</feature>
<protein>
    <submittedName>
        <fullName evidence="4">Glycosyltransferase family 4 protein</fullName>
    </submittedName>
</protein>
<dbReference type="Proteomes" id="UP001148125">
    <property type="component" value="Unassembled WGS sequence"/>
</dbReference>
<dbReference type="Pfam" id="PF13439">
    <property type="entry name" value="Glyco_transf_4"/>
    <property type="match status" value="1"/>
</dbReference>
<feature type="region of interest" description="Disordered" evidence="1">
    <location>
        <begin position="419"/>
        <end position="520"/>
    </location>
</feature>
<dbReference type="EMBL" id="JAOTPO010000002">
    <property type="protein sequence ID" value="MDE5412695.1"/>
    <property type="molecule type" value="Genomic_DNA"/>
</dbReference>
<dbReference type="PANTHER" id="PTHR12526">
    <property type="entry name" value="GLYCOSYLTRANSFERASE"/>
    <property type="match status" value="1"/>
</dbReference>
<feature type="domain" description="Glycosyltransferase subfamily 4-like N-terminal" evidence="3">
    <location>
        <begin position="22"/>
        <end position="169"/>
    </location>
</feature>
<dbReference type="Gene3D" id="3.40.50.2000">
    <property type="entry name" value="Glycogen Phosphorylase B"/>
    <property type="match status" value="2"/>
</dbReference>
<evidence type="ECO:0000256" key="1">
    <source>
        <dbReference type="SAM" id="MobiDB-lite"/>
    </source>
</evidence>
<reference evidence="4" key="1">
    <citation type="submission" date="2024-05" db="EMBL/GenBank/DDBJ databases">
        <title>Alkalihalobacillus sp. strain MEB203 novel alkaliphilic bacterium from Lonar Lake, India.</title>
        <authorList>
            <person name="Joshi A."/>
            <person name="Thite S."/>
            <person name="Mengade P."/>
        </authorList>
    </citation>
    <scope>NUCLEOTIDE SEQUENCE</scope>
    <source>
        <strain evidence="4">MEB 203</strain>
    </source>
</reference>
<dbReference type="CDD" id="cd03801">
    <property type="entry name" value="GT4_PimA-like"/>
    <property type="match status" value="1"/>
</dbReference>
<feature type="compositionally biased region" description="Acidic residues" evidence="1">
    <location>
        <begin position="490"/>
        <end position="501"/>
    </location>
</feature>
<organism evidence="4 5">
    <name type="scientific">Alkalihalobacterium chitinilyticum</name>
    <dbReference type="NCBI Taxonomy" id="2980103"/>
    <lineage>
        <taxon>Bacteria</taxon>
        <taxon>Bacillati</taxon>
        <taxon>Bacillota</taxon>
        <taxon>Bacilli</taxon>
        <taxon>Bacillales</taxon>
        <taxon>Bacillaceae</taxon>
        <taxon>Alkalihalobacterium</taxon>
    </lineage>
</organism>
<evidence type="ECO:0000259" key="3">
    <source>
        <dbReference type="Pfam" id="PF13439"/>
    </source>
</evidence>
<keyword evidence="5" id="KW-1185">Reference proteome</keyword>
<dbReference type="InterPro" id="IPR028098">
    <property type="entry name" value="Glyco_trans_4-like_N"/>
</dbReference>
<evidence type="ECO:0000313" key="4">
    <source>
        <dbReference type="EMBL" id="MDE5412695.1"/>
    </source>
</evidence>
<gene>
    <name evidence="4" type="ORF">N7Z68_04800</name>
</gene>
<accession>A0ABT5VBP3</accession>
<feature type="domain" description="Glycosyl transferase family 1" evidence="2">
    <location>
        <begin position="182"/>
        <end position="357"/>
    </location>
</feature>
<evidence type="ECO:0000313" key="5">
    <source>
        <dbReference type="Proteomes" id="UP001148125"/>
    </source>
</evidence>
<dbReference type="InterPro" id="IPR001296">
    <property type="entry name" value="Glyco_trans_1"/>
</dbReference>
<dbReference type="Pfam" id="PF00534">
    <property type="entry name" value="Glycos_transf_1"/>
    <property type="match status" value="1"/>
</dbReference>
<dbReference type="SUPFAM" id="SSF53756">
    <property type="entry name" value="UDP-Glycosyltransferase/glycogen phosphorylase"/>
    <property type="match status" value="1"/>
</dbReference>
<evidence type="ECO:0000259" key="2">
    <source>
        <dbReference type="Pfam" id="PF00534"/>
    </source>
</evidence>
<feature type="compositionally biased region" description="Acidic residues" evidence="1">
    <location>
        <begin position="450"/>
        <end position="473"/>
    </location>
</feature>
<proteinExistence type="predicted"/>